<dbReference type="GO" id="GO:0016740">
    <property type="term" value="F:transferase activity"/>
    <property type="evidence" value="ECO:0007669"/>
    <property type="project" value="UniProtKB-KW"/>
</dbReference>
<keyword evidence="2" id="KW-0677">Repeat</keyword>
<dbReference type="PANTHER" id="PTHR43300:SF11">
    <property type="entry name" value="ACETYLTRANSFERASE RV3034C-RELATED"/>
    <property type="match status" value="1"/>
</dbReference>
<dbReference type="PANTHER" id="PTHR43300">
    <property type="entry name" value="ACETYLTRANSFERASE"/>
    <property type="match status" value="1"/>
</dbReference>
<evidence type="ECO:0000256" key="1">
    <source>
        <dbReference type="ARBA" id="ARBA00022679"/>
    </source>
</evidence>
<evidence type="ECO:0000313" key="3">
    <source>
        <dbReference type="EMBL" id="XAG87478.1"/>
    </source>
</evidence>
<dbReference type="SUPFAM" id="SSF51161">
    <property type="entry name" value="Trimeric LpxA-like enzymes"/>
    <property type="match status" value="1"/>
</dbReference>
<dbReference type="Gene3D" id="2.160.10.10">
    <property type="entry name" value="Hexapeptide repeat proteins"/>
    <property type="match status" value="1"/>
</dbReference>
<name>A0AAU6VLY3_UNCXX</name>
<dbReference type="EMBL" id="CP095355">
    <property type="protein sequence ID" value="XAG87478.1"/>
    <property type="molecule type" value="Genomic_DNA"/>
</dbReference>
<protein>
    <submittedName>
        <fullName evidence="3">CatB-related O-acetyltransferase</fullName>
    </submittedName>
</protein>
<dbReference type="InterPro" id="IPR011004">
    <property type="entry name" value="Trimer_LpxA-like_sf"/>
</dbReference>
<reference evidence="3" key="1">
    <citation type="submission" date="2022-03" db="EMBL/GenBank/DDBJ databases">
        <title>Sea Food Isolates.</title>
        <authorList>
            <person name="Li c."/>
        </authorList>
    </citation>
    <scope>NUCLEOTIDE SEQUENCE</scope>
    <source>
        <strain evidence="3">19CA01SA08</strain>
    </source>
</reference>
<dbReference type="AlphaFoldDB" id="A0AAU6VLY3"/>
<evidence type="ECO:0000256" key="2">
    <source>
        <dbReference type="ARBA" id="ARBA00022737"/>
    </source>
</evidence>
<keyword evidence="1" id="KW-0808">Transferase</keyword>
<dbReference type="CDD" id="cd03349">
    <property type="entry name" value="LbH_XAT"/>
    <property type="match status" value="1"/>
</dbReference>
<dbReference type="InterPro" id="IPR050179">
    <property type="entry name" value="Trans_hexapeptide_repeat"/>
</dbReference>
<dbReference type="Pfam" id="PF00132">
    <property type="entry name" value="Hexapep"/>
    <property type="match status" value="1"/>
</dbReference>
<dbReference type="InterPro" id="IPR001451">
    <property type="entry name" value="Hexapep"/>
</dbReference>
<dbReference type="InterPro" id="IPR018357">
    <property type="entry name" value="Hexapep_transf_CS"/>
</dbReference>
<proteinExistence type="predicted"/>
<sequence>MRIFKGVIKFLKYKKCQGGIVSRGTRVKGSKLAKNTFIGKQSDVRDSEIGRFSYIGMGSDIFNTRIGQFCCIGKKLSIVIGAHPADTFVSVHPIFYSSSNPVLDLLNIKPLFERELFEERKFAKDKFAVDIGNDVWIGEGVKVIQGVNIGDGAIVACGAVVTKDVPPYAVVGGVPARIIKYRFKTSEVEKLLSKPWWDLNEKELLSHKYMGDIDEFIKSEYVK</sequence>
<gene>
    <name evidence="3" type="ORF">MRN67_14490</name>
</gene>
<dbReference type="PROSITE" id="PS00101">
    <property type="entry name" value="HEXAPEP_TRANSFERASES"/>
    <property type="match status" value="1"/>
</dbReference>
<organism evidence="3">
    <name type="scientific">bacterium 19CA01SA08</name>
    <dbReference type="NCBI Taxonomy" id="2920574"/>
    <lineage>
        <taxon>Bacteria</taxon>
    </lineage>
</organism>
<accession>A0AAU6VLY3</accession>